<dbReference type="Proteomes" id="UP000486760">
    <property type="component" value="Unassembled WGS sequence"/>
</dbReference>
<organism evidence="1 2">
    <name type="scientific">Billgrantia pellis</name>
    <dbReference type="NCBI Taxonomy" id="2606936"/>
    <lineage>
        <taxon>Bacteria</taxon>
        <taxon>Pseudomonadati</taxon>
        <taxon>Pseudomonadota</taxon>
        <taxon>Gammaproteobacteria</taxon>
        <taxon>Oceanospirillales</taxon>
        <taxon>Halomonadaceae</taxon>
        <taxon>Billgrantia</taxon>
    </lineage>
</organism>
<proteinExistence type="predicted"/>
<evidence type="ECO:0000313" key="1">
    <source>
        <dbReference type="EMBL" id="KAA0010059.1"/>
    </source>
</evidence>
<dbReference type="AlphaFoldDB" id="A0A7V7KFE6"/>
<dbReference type="EMBL" id="VTPY01000008">
    <property type="protein sequence ID" value="KAA0010059.1"/>
    <property type="molecule type" value="Genomic_DNA"/>
</dbReference>
<comment type="caution">
    <text evidence="1">The sequence shown here is derived from an EMBL/GenBank/DDBJ whole genome shotgun (WGS) entry which is preliminary data.</text>
</comment>
<sequence length="117" mass="13416">MARKREIDAREASLWLGVLLDATFDPTSQVIHLDTQADAMNRELPSPPDGGWSAQIGRSELLSIAKDMTDAPDDYPPSRAADVLLRWANRWVTTNDWSRLKARVRKRRQRMDRQAPF</sequence>
<keyword evidence="2" id="KW-1185">Reference proteome</keyword>
<name>A0A7V7KFE6_9GAMM</name>
<gene>
    <name evidence="1" type="ORF">F0A17_19455</name>
</gene>
<protein>
    <submittedName>
        <fullName evidence="1">Uncharacterized protein</fullName>
    </submittedName>
</protein>
<evidence type="ECO:0000313" key="2">
    <source>
        <dbReference type="Proteomes" id="UP000486760"/>
    </source>
</evidence>
<reference evidence="1 2" key="1">
    <citation type="submission" date="2019-08" db="EMBL/GenBank/DDBJ databases">
        <title>Bioinformatics analysis of the strain L3 and L5.</title>
        <authorList>
            <person name="Li X."/>
        </authorList>
    </citation>
    <scope>NUCLEOTIDE SEQUENCE [LARGE SCALE GENOMIC DNA]</scope>
    <source>
        <strain evidence="1 2">L5</strain>
    </source>
</reference>
<accession>A0A7V7KFE6</accession>